<dbReference type="RefSeq" id="WP_087321210.1">
    <property type="nucleotide sequence ID" value="NZ_JAASHA010000030.1"/>
</dbReference>
<dbReference type="AlphaFoldDB" id="A0A1Y4VSL3"/>
<name>A0A1Y4VSL3_9BACE</name>
<dbReference type="Pfam" id="PF04055">
    <property type="entry name" value="Radical_SAM"/>
    <property type="match status" value="1"/>
</dbReference>
<evidence type="ECO:0000256" key="4">
    <source>
        <dbReference type="ARBA" id="ARBA00023004"/>
    </source>
</evidence>
<dbReference type="InterPro" id="IPR058240">
    <property type="entry name" value="rSAM_sf"/>
</dbReference>
<evidence type="ECO:0000256" key="5">
    <source>
        <dbReference type="ARBA" id="ARBA00023014"/>
    </source>
</evidence>
<dbReference type="GO" id="GO:0051536">
    <property type="term" value="F:iron-sulfur cluster binding"/>
    <property type="evidence" value="ECO:0007669"/>
    <property type="project" value="UniProtKB-KW"/>
</dbReference>
<dbReference type="InterPro" id="IPR007197">
    <property type="entry name" value="rSAM"/>
</dbReference>
<keyword evidence="4" id="KW-0408">Iron</keyword>
<dbReference type="Proteomes" id="UP000434604">
    <property type="component" value="Unassembled WGS sequence"/>
</dbReference>
<dbReference type="SFLD" id="SFLDG01067">
    <property type="entry name" value="SPASM/twitch_domain_containing"/>
    <property type="match status" value="1"/>
</dbReference>
<evidence type="ECO:0000313" key="6">
    <source>
        <dbReference type="EMBL" id="KAB6145138.1"/>
    </source>
</evidence>
<sequence>MNGELDFDDILYFPEEIVTEKIANDILVISVTTANWIVLKNKIQLSLLNKLREGWMIGQVVEEIESEEEMASFKSLLAAIFARKFAGVGVLPTKEYLEGYKMLNIYITNACNLRCKHCFMRSGTKLKSELSLENWIGILSNFKVSGGENVTFSGGEPLMFKGFANILKHAHDIGLKVTVLSNGLLWTENMIEELAPFIDEIQFSIDGVNERTNAVVRGEGNFDVVVETVVKFSNLGVKTSVSTTFTYENLEDDTDVRYKELVVAVRRRTSNEVFFKLSKKLLPGRNVNISSEENEKYSKRIKGIESFVDKNADYENFIAGHSPNLIAKNCGLGGMSINSDGSVYFCNRIYEVESYGNVLEHPISYFMEKGKEIHEETSVDNVEPCSGCFLRYICDGGCRIDDFDFSGKLKNTVKPYRQITCTDEKKHKLMKRMIDSFDYFYDFDS</sequence>
<dbReference type="PROSITE" id="PS51918">
    <property type="entry name" value="RADICAL_SAM"/>
    <property type="match status" value="1"/>
</dbReference>
<accession>A0A1Y4VSL3</accession>
<comment type="caution">
    <text evidence="6">The sequence shown here is derived from an EMBL/GenBank/DDBJ whole genome shotgun (WGS) entry which is preliminary data.</text>
</comment>
<dbReference type="PANTHER" id="PTHR11228">
    <property type="entry name" value="RADICAL SAM DOMAIN PROTEIN"/>
    <property type="match status" value="1"/>
</dbReference>
<dbReference type="NCBIfam" id="TIGR04085">
    <property type="entry name" value="rSAM_more_4Fe4S"/>
    <property type="match status" value="1"/>
</dbReference>
<protein>
    <submittedName>
        <fullName evidence="6">Radical SAM protein</fullName>
    </submittedName>
</protein>
<dbReference type="SFLD" id="SFLDS00029">
    <property type="entry name" value="Radical_SAM"/>
    <property type="match status" value="1"/>
</dbReference>
<keyword evidence="2" id="KW-0949">S-adenosyl-L-methionine</keyword>
<dbReference type="SUPFAM" id="SSF102114">
    <property type="entry name" value="Radical SAM enzymes"/>
    <property type="match status" value="1"/>
</dbReference>
<dbReference type="GO" id="GO:0003824">
    <property type="term" value="F:catalytic activity"/>
    <property type="evidence" value="ECO:0007669"/>
    <property type="project" value="InterPro"/>
</dbReference>
<reference evidence="6 7" key="1">
    <citation type="journal article" date="2019" name="Nat. Med.">
        <title>A library of human gut bacterial isolates paired with longitudinal multiomics data enables mechanistic microbiome research.</title>
        <authorList>
            <person name="Poyet M."/>
            <person name="Groussin M."/>
            <person name="Gibbons S.M."/>
            <person name="Avila-Pacheco J."/>
            <person name="Jiang X."/>
            <person name="Kearney S.M."/>
            <person name="Perrotta A.R."/>
            <person name="Berdy B."/>
            <person name="Zhao S."/>
            <person name="Lieberman T.D."/>
            <person name="Swanson P.K."/>
            <person name="Smith M."/>
            <person name="Roesemann S."/>
            <person name="Alexander J.E."/>
            <person name="Rich S.A."/>
            <person name="Livny J."/>
            <person name="Vlamakis H."/>
            <person name="Clish C."/>
            <person name="Bullock K."/>
            <person name="Deik A."/>
            <person name="Scott J."/>
            <person name="Pierce K.A."/>
            <person name="Xavier R.J."/>
            <person name="Alm E.J."/>
        </authorList>
    </citation>
    <scope>NUCLEOTIDE SEQUENCE [LARGE SCALE GENOMIC DNA]</scope>
    <source>
        <strain evidence="6 7">BIOML-A58</strain>
    </source>
</reference>
<evidence type="ECO:0000313" key="7">
    <source>
        <dbReference type="Proteomes" id="UP000434604"/>
    </source>
</evidence>
<gene>
    <name evidence="6" type="ORF">GA398_17650</name>
</gene>
<dbReference type="GO" id="GO:0046872">
    <property type="term" value="F:metal ion binding"/>
    <property type="evidence" value="ECO:0007669"/>
    <property type="project" value="UniProtKB-KW"/>
</dbReference>
<dbReference type="InterPro" id="IPR050377">
    <property type="entry name" value="Radical_SAM_PqqE_MftC-like"/>
</dbReference>
<comment type="cofactor">
    <cofactor evidence="1">
        <name>[4Fe-4S] cluster</name>
        <dbReference type="ChEBI" id="CHEBI:49883"/>
    </cofactor>
</comment>
<dbReference type="InterPro" id="IPR013785">
    <property type="entry name" value="Aldolase_TIM"/>
</dbReference>
<evidence type="ECO:0000256" key="1">
    <source>
        <dbReference type="ARBA" id="ARBA00001966"/>
    </source>
</evidence>
<dbReference type="InterPro" id="IPR023885">
    <property type="entry name" value="4Fe4S-binding_SPASM_dom"/>
</dbReference>
<evidence type="ECO:0000256" key="3">
    <source>
        <dbReference type="ARBA" id="ARBA00022723"/>
    </source>
</evidence>
<organism evidence="6 7">
    <name type="scientific">Bacteroides xylanisolvens</name>
    <dbReference type="NCBI Taxonomy" id="371601"/>
    <lineage>
        <taxon>Bacteria</taxon>
        <taxon>Pseudomonadati</taxon>
        <taxon>Bacteroidota</taxon>
        <taxon>Bacteroidia</taxon>
        <taxon>Bacteroidales</taxon>
        <taxon>Bacteroidaceae</taxon>
        <taxon>Bacteroides</taxon>
    </lineage>
</organism>
<dbReference type="SFLD" id="SFLDG01386">
    <property type="entry name" value="main_SPASM_domain-containing"/>
    <property type="match status" value="1"/>
</dbReference>
<evidence type="ECO:0000256" key="2">
    <source>
        <dbReference type="ARBA" id="ARBA00022691"/>
    </source>
</evidence>
<proteinExistence type="predicted"/>
<keyword evidence="5" id="KW-0411">Iron-sulfur</keyword>
<dbReference type="Gene3D" id="3.20.20.70">
    <property type="entry name" value="Aldolase class I"/>
    <property type="match status" value="1"/>
</dbReference>
<keyword evidence="3" id="KW-0479">Metal-binding</keyword>
<dbReference type="EMBL" id="WDED01000030">
    <property type="protein sequence ID" value="KAB6145138.1"/>
    <property type="molecule type" value="Genomic_DNA"/>
</dbReference>
<dbReference type="CDD" id="cd01335">
    <property type="entry name" value="Radical_SAM"/>
    <property type="match status" value="1"/>
</dbReference>
<dbReference type="PANTHER" id="PTHR11228:SF7">
    <property type="entry name" value="PQQA PEPTIDE CYCLASE"/>
    <property type="match status" value="1"/>
</dbReference>